<gene>
    <name evidence="1" type="ORF">MM415B03635_0009</name>
</gene>
<sequence>MPFGWCCDERPWPDEEMADLQAEIARLNTQTARLIAAGDALRWACRHLVKELPTTATRDWTEWNDCVRRWLEAKDERRETKGVKT</sequence>
<evidence type="ECO:0000313" key="1">
    <source>
        <dbReference type="EMBL" id="QJA90606.1"/>
    </source>
</evidence>
<proteinExistence type="predicted"/>
<accession>A0A6M3L757</accession>
<organism evidence="1">
    <name type="scientific">viral metagenome</name>
    <dbReference type="NCBI Taxonomy" id="1070528"/>
    <lineage>
        <taxon>unclassified sequences</taxon>
        <taxon>metagenomes</taxon>
        <taxon>organismal metagenomes</taxon>
    </lineage>
</organism>
<reference evidence="1" key="1">
    <citation type="submission" date="2020-03" db="EMBL/GenBank/DDBJ databases">
        <title>The deep terrestrial virosphere.</title>
        <authorList>
            <person name="Holmfeldt K."/>
            <person name="Nilsson E."/>
            <person name="Simone D."/>
            <person name="Lopez-Fernandez M."/>
            <person name="Wu X."/>
            <person name="de Brujin I."/>
            <person name="Lundin D."/>
            <person name="Andersson A."/>
            <person name="Bertilsson S."/>
            <person name="Dopson M."/>
        </authorList>
    </citation>
    <scope>NUCLEOTIDE SEQUENCE</scope>
    <source>
        <strain evidence="1">MM415B03635</strain>
    </source>
</reference>
<dbReference type="AlphaFoldDB" id="A0A6M3L757"/>
<protein>
    <submittedName>
        <fullName evidence="1">Uncharacterized protein</fullName>
    </submittedName>
</protein>
<dbReference type="EMBL" id="MT142924">
    <property type="protein sequence ID" value="QJA90606.1"/>
    <property type="molecule type" value="Genomic_DNA"/>
</dbReference>
<name>A0A6M3L757_9ZZZZ</name>